<accession>A0A238XTU3</accession>
<dbReference type="EMBL" id="FZOA01000001">
    <property type="protein sequence ID" value="SNR62122.1"/>
    <property type="molecule type" value="Genomic_DNA"/>
</dbReference>
<evidence type="ECO:0000313" key="2">
    <source>
        <dbReference type="Proteomes" id="UP000198305"/>
    </source>
</evidence>
<sequence>MSSLILHAEPLVQSVKCTEAELIVNLAEGRVLSSPLVCWLVSPLANIVPE</sequence>
<reference evidence="2" key="1">
    <citation type="submission" date="2017-06" db="EMBL/GenBank/DDBJ databases">
        <authorList>
            <person name="Varghese N."/>
            <person name="Submissions S."/>
        </authorList>
    </citation>
    <scope>NUCLEOTIDE SEQUENCE [LARGE SCALE GENOMIC DNA]</scope>
    <source>
        <strain evidence="2">Ca-68</strain>
    </source>
</reference>
<evidence type="ECO:0000313" key="1">
    <source>
        <dbReference type="EMBL" id="SNR62122.1"/>
    </source>
</evidence>
<dbReference type="AlphaFoldDB" id="A0A238XTU3"/>
<organism evidence="1 2">
    <name type="scientific">Methylobacillus rhizosphaerae</name>
    <dbReference type="NCBI Taxonomy" id="551994"/>
    <lineage>
        <taxon>Bacteria</taxon>
        <taxon>Pseudomonadati</taxon>
        <taxon>Pseudomonadota</taxon>
        <taxon>Betaproteobacteria</taxon>
        <taxon>Nitrosomonadales</taxon>
        <taxon>Methylophilaceae</taxon>
        <taxon>Methylobacillus</taxon>
    </lineage>
</organism>
<keyword evidence="2" id="KW-1185">Reference proteome</keyword>
<protein>
    <submittedName>
        <fullName evidence="1">Uncharacterized protein</fullName>
    </submittedName>
</protein>
<gene>
    <name evidence="1" type="ORF">SAMN05192560_0188</name>
</gene>
<dbReference type="Proteomes" id="UP000198305">
    <property type="component" value="Unassembled WGS sequence"/>
</dbReference>
<proteinExistence type="predicted"/>
<name>A0A238XTU3_9PROT</name>